<keyword evidence="2 5" id="KW-0732">Signal</keyword>
<name>A0AAW8R0R3_9ALTE</name>
<dbReference type="InterPro" id="IPR043147">
    <property type="entry name" value="Penicillin_amidase_A-knob"/>
</dbReference>
<evidence type="ECO:0000256" key="3">
    <source>
        <dbReference type="ARBA" id="ARBA00022801"/>
    </source>
</evidence>
<dbReference type="EMBL" id="JAVRIE010000001">
    <property type="protein sequence ID" value="MDT0581680.1"/>
    <property type="molecule type" value="Genomic_DNA"/>
</dbReference>
<feature type="signal peptide" evidence="5">
    <location>
        <begin position="1"/>
        <end position="25"/>
    </location>
</feature>
<dbReference type="PANTHER" id="PTHR34218">
    <property type="entry name" value="PEPTIDASE S45 PENICILLIN AMIDASE"/>
    <property type="match status" value="1"/>
</dbReference>
<dbReference type="GO" id="GO:0016811">
    <property type="term" value="F:hydrolase activity, acting on carbon-nitrogen (but not peptide) bonds, in linear amides"/>
    <property type="evidence" value="ECO:0007669"/>
    <property type="project" value="InterPro"/>
</dbReference>
<evidence type="ECO:0000256" key="5">
    <source>
        <dbReference type="SAM" id="SignalP"/>
    </source>
</evidence>
<dbReference type="PROSITE" id="PS51257">
    <property type="entry name" value="PROKAR_LIPOPROTEIN"/>
    <property type="match status" value="1"/>
</dbReference>
<dbReference type="Gene3D" id="1.10.439.10">
    <property type="entry name" value="Penicillin Amidohydrolase, domain 1"/>
    <property type="match status" value="1"/>
</dbReference>
<dbReference type="Proteomes" id="UP001249020">
    <property type="component" value="Unassembled WGS sequence"/>
</dbReference>
<organism evidence="6 7">
    <name type="scientific">Brumicola blandensis</name>
    <dbReference type="NCBI Taxonomy" id="3075611"/>
    <lineage>
        <taxon>Bacteria</taxon>
        <taxon>Pseudomonadati</taxon>
        <taxon>Pseudomonadota</taxon>
        <taxon>Gammaproteobacteria</taxon>
        <taxon>Alteromonadales</taxon>
        <taxon>Alteromonadaceae</taxon>
        <taxon>Brumicola</taxon>
    </lineage>
</organism>
<comment type="similarity">
    <text evidence="1">Belongs to the peptidase S45 family.</text>
</comment>
<keyword evidence="3" id="KW-0378">Hydrolase</keyword>
<dbReference type="InterPro" id="IPR029055">
    <property type="entry name" value="Ntn_hydrolases_N"/>
</dbReference>
<protein>
    <submittedName>
        <fullName evidence="6">Acylase</fullName>
    </submittedName>
</protein>
<dbReference type="Pfam" id="PF01804">
    <property type="entry name" value="Penicil_amidase"/>
    <property type="match status" value="1"/>
</dbReference>
<dbReference type="PANTHER" id="PTHR34218:SF3">
    <property type="entry name" value="ACYL-HOMOSERINE LACTONE ACYLASE PVDQ"/>
    <property type="match status" value="1"/>
</dbReference>
<dbReference type="Gene3D" id="1.10.1400.10">
    <property type="match status" value="1"/>
</dbReference>
<accession>A0AAW8R0R3</accession>
<dbReference type="InterPro" id="IPR043146">
    <property type="entry name" value="Penicillin_amidase_N_B-knob"/>
</dbReference>
<evidence type="ECO:0000256" key="4">
    <source>
        <dbReference type="ARBA" id="ARBA00023145"/>
    </source>
</evidence>
<keyword evidence="4" id="KW-0865">Zymogen</keyword>
<dbReference type="InterPro" id="IPR002692">
    <property type="entry name" value="S45"/>
</dbReference>
<dbReference type="SUPFAM" id="SSF56235">
    <property type="entry name" value="N-terminal nucleophile aminohydrolases (Ntn hydrolases)"/>
    <property type="match status" value="1"/>
</dbReference>
<keyword evidence="7" id="KW-1185">Reference proteome</keyword>
<dbReference type="Gene3D" id="3.60.20.10">
    <property type="entry name" value="Glutamine Phosphoribosylpyrophosphate, subunit 1, domain 1"/>
    <property type="match status" value="1"/>
</dbReference>
<sequence length="851" mass="92412">MFCRLRTLKSSALLVSIIAGLSACGDKDNQFTDVQPPLPPAPPEAPVTPPALPSFDTDGVLEANIRWTDYGVPHVTADNLESMSFGVGYAFAQDNLCILADQIIKYNSERAKYLGPDRVPGSGDSEHLINDFGFLTVGIREQAEQNFASLSKNSRAMLSGYTQGYNQYLRDTGVANIDPSCANQPWVEEIDGVDLLTYSLGVALLPGAANFLGPMFIAAPPGENPLPRPVTASVTGENQSSANSKLPFKISPEVTLPERNPQEMGSNGWGLGSDMTENGMGMVLGNPHFPHTGNLRFWQFHTTIPGHLNVMGGSLMGLPGAVNIGFNENMAWTHTFSTAEHFVVYQLALDENDPSNLTHKVDGNRRTIFERDMQIEVAIGPGVTIELEKTSYYTNYGPMIVVPGNFDWGSGNAFAIKDANLPNYDVIDHWLAMNLSSNMEEFKQAFKDYDGVIFNNTMAASKSGEVFYIDDSTVPGLGATALNELATNPVLIGTKALAGFTVLPGFISAFDFDGPVPYENAPKYEGTDYVQNSNDSFWLTNFDNPITGVSPLYGQVGNQQSLRSRMAHKLLADAAGSDAKFNMMEVEEALMGNRNYLGEAIANELISICQANRESSIDVNGTMVSLGDACDALSAWDGTMNKASVGAHLFREFAFQFRRDPQWAVEYDVNDVLNTPNGLLDNDTTLTQLATAVDKINRAGIALDASLGEVQFVEKSTASGEASGERLPWGGAHNVEGGFNVFDARTSNNGTELPRHTYPLMDSTSILSAEGQGYHITYGSSWMFIANFTEDGPVARGLLSYSQSHNPESEQSDDQTKLYSEQPQLRPLRFTEADIAANLVKEMTVSNAAME</sequence>
<feature type="chain" id="PRO_5043510755" evidence="5">
    <location>
        <begin position="26"/>
        <end position="851"/>
    </location>
</feature>
<evidence type="ECO:0000313" key="7">
    <source>
        <dbReference type="Proteomes" id="UP001249020"/>
    </source>
</evidence>
<evidence type="ECO:0000256" key="1">
    <source>
        <dbReference type="ARBA" id="ARBA00006586"/>
    </source>
</evidence>
<comment type="caution">
    <text evidence="6">The sequence shown here is derived from an EMBL/GenBank/DDBJ whole genome shotgun (WGS) entry which is preliminary data.</text>
</comment>
<proteinExistence type="inferred from homology"/>
<gene>
    <name evidence="6" type="ORF">RM544_03945</name>
</gene>
<dbReference type="GO" id="GO:0017000">
    <property type="term" value="P:antibiotic biosynthetic process"/>
    <property type="evidence" value="ECO:0007669"/>
    <property type="project" value="InterPro"/>
</dbReference>
<dbReference type="InterPro" id="IPR023343">
    <property type="entry name" value="Penicillin_amidase_dom1"/>
</dbReference>
<evidence type="ECO:0000256" key="2">
    <source>
        <dbReference type="ARBA" id="ARBA00022729"/>
    </source>
</evidence>
<dbReference type="RefSeq" id="WP_311360458.1">
    <property type="nucleotide sequence ID" value="NZ_JAVRIE010000001.1"/>
</dbReference>
<dbReference type="Gene3D" id="2.30.120.10">
    <property type="match status" value="1"/>
</dbReference>
<reference evidence="6 7" key="1">
    <citation type="submission" date="2023-09" db="EMBL/GenBank/DDBJ databases">
        <authorList>
            <person name="Rey-Velasco X."/>
        </authorList>
    </citation>
    <scope>NUCLEOTIDE SEQUENCE [LARGE SCALE GENOMIC DNA]</scope>
    <source>
        <strain evidence="6 7">W409</strain>
    </source>
</reference>
<evidence type="ECO:0000313" key="6">
    <source>
        <dbReference type="EMBL" id="MDT0581680.1"/>
    </source>
</evidence>
<dbReference type="CDD" id="cd01936">
    <property type="entry name" value="Ntn_CA"/>
    <property type="match status" value="1"/>
</dbReference>
<dbReference type="AlphaFoldDB" id="A0AAW8R0R3"/>